<dbReference type="InterPro" id="IPR050595">
    <property type="entry name" value="Bact_response_regulator"/>
</dbReference>
<dbReference type="HOGENOM" id="CLU_000445_69_8_7"/>
<accession>L0RAF0</accession>
<evidence type="ECO:0000256" key="1">
    <source>
        <dbReference type="ARBA" id="ARBA00022553"/>
    </source>
</evidence>
<dbReference type="PANTHER" id="PTHR44591">
    <property type="entry name" value="STRESS RESPONSE REGULATOR PROTEIN 1"/>
    <property type="match status" value="1"/>
</dbReference>
<gene>
    <name evidence="5" type="ORF">DESAM_21457</name>
</gene>
<keyword evidence="6" id="KW-1185">Reference proteome</keyword>
<dbReference type="SMART" id="SM00448">
    <property type="entry name" value="REC"/>
    <property type="match status" value="1"/>
</dbReference>
<organism evidence="5 6">
    <name type="scientific">Maridesulfovibrio hydrothermalis AM13 = DSM 14728</name>
    <dbReference type="NCBI Taxonomy" id="1121451"/>
    <lineage>
        <taxon>Bacteria</taxon>
        <taxon>Pseudomonadati</taxon>
        <taxon>Thermodesulfobacteriota</taxon>
        <taxon>Desulfovibrionia</taxon>
        <taxon>Desulfovibrionales</taxon>
        <taxon>Desulfovibrionaceae</taxon>
        <taxon>Maridesulfovibrio</taxon>
    </lineage>
</organism>
<dbReference type="PANTHER" id="PTHR44591:SF14">
    <property type="entry name" value="PROTEIN PILG"/>
    <property type="match status" value="1"/>
</dbReference>
<dbReference type="OrthoDB" id="9800029at2"/>
<evidence type="ECO:0000256" key="2">
    <source>
        <dbReference type="ARBA" id="ARBA00023012"/>
    </source>
</evidence>
<protein>
    <submittedName>
        <fullName evidence="5">Response regulator receiver protein</fullName>
    </submittedName>
</protein>
<dbReference type="Gene3D" id="3.40.50.2300">
    <property type="match status" value="1"/>
</dbReference>
<reference evidence="5 6" key="1">
    <citation type="submission" date="2012-10" db="EMBL/GenBank/DDBJ databases">
        <authorList>
            <person name="Genoscope - CEA"/>
        </authorList>
    </citation>
    <scope>NUCLEOTIDE SEQUENCE [LARGE SCALE GENOMIC DNA]</scope>
    <source>
        <strain evidence="6">AM13 / DSM 14728</strain>
    </source>
</reference>
<proteinExistence type="predicted"/>
<dbReference type="PATRIC" id="fig|1121451.3.peg.1698"/>
<evidence type="ECO:0000313" key="5">
    <source>
        <dbReference type="EMBL" id="CCO23734.1"/>
    </source>
</evidence>
<dbReference type="PROSITE" id="PS50110">
    <property type="entry name" value="RESPONSE_REGULATORY"/>
    <property type="match status" value="1"/>
</dbReference>
<dbReference type="Proteomes" id="UP000010808">
    <property type="component" value="Chromosome"/>
</dbReference>
<evidence type="ECO:0000259" key="4">
    <source>
        <dbReference type="PROSITE" id="PS50110"/>
    </source>
</evidence>
<evidence type="ECO:0000313" key="6">
    <source>
        <dbReference type="Proteomes" id="UP000010808"/>
    </source>
</evidence>
<dbReference type="AlphaFoldDB" id="L0RAF0"/>
<keyword evidence="1 3" id="KW-0597">Phosphoprotein</keyword>
<keyword evidence="2" id="KW-0902">Two-component regulatory system</keyword>
<evidence type="ECO:0000256" key="3">
    <source>
        <dbReference type="PROSITE-ProRule" id="PRU00169"/>
    </source>
</evidence>
<dbReference type="RefSeq" id="WP_015336337.1">
    <property type="nucleotide sequence ID" value="NC_020055.1"/>
</dbReference>
<dbReference type="GO" id="GO:0000160">
    <property type="term" value="P:phosphorelay signal transduction system"/>
    <property type="evidence" value="ECO:0007669"/>
    <property type="project" value="UniProtKB-KW"/>
</dbReference>
<dbReference type="SUPFAM" id="SSF52172">
    <property type="entry name" value="CheY-like"/>
    <property type="match status" value="1"/>
</dbReference>
<name>L0RAF0_9BACT</name>
<dbReference type="InterPro" id="IPR011006">
    <property type="entry name" value="CheY-like_superfamily"/>
</dbReference>
<dbReference type="EMBL" id="FO203522">
    <property type="protein sequence ID" value="CCO23734.1"/>
    <property type="molecule type" value="Genomic_DNA"/>
</dbReference>
<feature type="domain" description="Response regulatory" evidence="4">
    <location>
        <begin position="5"/>
        <end position="120"/>
    </location>
</feature>
<dbReference type="Pfam" id="PF00072">
    <property type="entry name" value="Response_reg"/>
    <property type="match status" value="1"/>
</dbReference>
<dbReference type="InterPro" id="IPR001789">
    <property type="entry name" value="Sig_transdc_resp-reg_receiver"/>
</dbReference>
<feature type="modified residue" description="4-aspartylphosphate" evidence="3">
    <location>
        <position position="55"/>
    </location>
</feature>
<dbReference type="STRING" id="1121451.DESAM_21457"/>
<sequence>MMDANILFVDDEEAFVDAMAKRLTKRNMTIHKAFDGEEALRQLETIKGIEVVILDMKMPVKDGLSVLRDIKRDFPIVEVIMLTGHATVESAIDGMQNGAFDYLMKPCSIDELTEKIRKAVEQHRAHEGEEVEARISDITHRMV</sequence>
<dbReference type="KEGG" id="dhy:DESAM_21457"/>
<dbReference type="eggNOG" id="COG0745">
    <property type="taxonomic scope" value="Bacteria"/>
</dbReference>